<feature type="active site" evidence="4">
    <location>
        <position position="133"/>
    </location>
</feature>
<gene>
    <name evidence="6" type="ORF">MYP_1708</name>
</gene>
<keyword evidence="1 4" id="KW-0378">Hydrolase</keyword>
<keyword evidence="7" id="KW-1185">Reference proteome</keyword>
<reference evidence="6 7" key="1">
    <citation type="submission" date="2014-09" db="EMBL/GenBank/DDBJ databases">
        <title>Sporocytophaga myxococcoides PG-01 genome sequencing.</title>
        <authorList>
            <person name="Liu L."/>
            <person name="Gao P.J."/>
            <person name="Chen G.J."/>
            <person name="Wang L.S."/>
        </authorList>
    </citation>
    <scope>NUCLEOTIDE SEQUENCE [LARGE SCALE GENOMIC DNA]</scope>
    <source>
        <strain evidence="6 7">PG-01</strain>
    </source>
</reference>
<feature type="active site" evidence="4">
    <location>
        <position position="40"/>
    </location>
</feature>
<dbReference type="SUPFAM" id="SSF52738">
    <property type="entry name" value="Methylesterase CheB, C-terminal domain"/>
    <property type="match status" value="1"/>
</dbReference>
<evidence type="ECO:0000313" key="7">
    <source>
        <dbReference type="Proteomes" id="UP000030185"/>
    </source>
</evidence>
<evidence type="ECO:0000256" key="3">
    <source>
        <dbReference type="ARBA" id="ARBA00048267"/>
    </source>
</evidence>
<dbReference type="GO" id="GO:0005737">
    <property type="term" value="C:cytoplasm"/>
    <property type="evidence" value="ECO:0007669"/>
    <property type="project" value="InterPro"/>
</dbReference>
<evidence type="ECO:0000256" key="2">
    <source>
        <dbReference type="ARBA" id="ARBA00039140"/>
    </source>
</evidence>
<evidence type="ECO:0000259" key="5">
    <source>
        <dbReference type="PROSITE" id="PS50122"/>
    </source>
</evidence>
<sequence>MLGKMEAIVVGGSWGGIDAVIKILSALPSDYKPTMIIALHRPKNVVNSLEGILKRYSKIPFSEPQDKEEIRFNHVYLAPSNYHLFIEKERIFSLDVSPPVNYFRPSIDVLFESAAEVYGKLLTGILLTGANKDGGDGMKTIAENGGFTIVQDPSTAASGIMPSAALRLIKPDFLGNIHSIIELISSGKEFIWQ</sequence>
<dbReference type="Proteomes" id="UP000030185">
    <property type="component" value="Unassembled WGS sequence"/>
</dbReference>
<dbReference type="InterPro" id="IPR035909">
    <property type="entry name" value="CheB_C"/>
</dbReference>
<comment type="caution">
    <text evidence="6">The sequence shown here is derived from an EMBL/GenBank/DDBJ whole genome shotgun (WGS) entry which is preliminary data.</text>
</comment>
<accession>A0A098LC06</accession>
<evidence type="ECO:0000256" key="4">
    <source>
        <dbReference type="PROSITE-ProRule" id="PRU00050"/>
    </source>
</evidence>
<evidence type="ECO:0000313" key="6">
    <source>
        <dbReference type="EMBL" id="GAL84480.1"/>
    </source>
</evidence>
<dbReference type="EC" id="3.1.1.61" evidence="2"/>
<dbReference type="RefSeq" id="WP_156140419.1">
    <property type="nucleotide sequence ID" value="NZ_BBLT01000003.1"/>
</dbReference>
<dbReference type="GO" id="GO:0000156">
    <property type="term" value="F:phosphorelay response regulator activity"/>
    <property type="evidence" value="ECO:0007669"/>
    <property type="project" value="InterPro"/>
</dbReference>
<dbReference type="GO" id="GO:0006935">
    <property type="term" value="P:chemotaxis"/>
    <property type="evidence" value="ECO:0007669"/>
    <property type="project" value="UniProtKB-UniRule"/>
</dbReference>
<dbReference type="Pfam" id="PF01339">
    <property type="entry name" value="CheB_methylest"/>
    <property type="match status" value="1"/>
</dbReference>
<dbReference type="PANTHER" id="PTHR42872">
    <property type="entry name" value="PROTEIN-GLUTAMATE METHYLESTERASE/PROTEIN-GLUTAMINE GLUTAMINASE"/>
    <property type="match status" value="1"/>
</dbReference>
<protein>
    <recommendedName>
        <fullName evidence="2">protein-glutamate methylesterase</fullName>
        <ecNumber evidence="2">3.1.1.61</ecNumber>
    </recommendedName>
</protein>
<feature type="domain" description="CheB-type methylesterase" evidence="5">
    <location>
        <begin position="1"/>
        <end position="168"/>
    </location>
</feature>
<dbReference type="AlphaFoldDB" id="A0A098LC06"/>
<dbReference type="STRING" id="153721.MYP_1708"/>
<dbReference type="PROSITE" id="PS50122">
    <property type="entry name" value="CHEB"/>
    <property type="match status" value="1"/>
</dbReference>
<dbReference type="eggNOG" id="COG2201">
    <property type="taxonomic scope" value="Bacteria"/>
</dbReference>
<feature type="active site" evidence="4">
    <location>
        <position position="13"/>
    </location>
</feature>
<organism evidence="6 7">
    <name type="scientific">Sporocytophaga myxococcoides</name>
    <dbReference type="NCBI Taxonomy" id="153721"/>
    <lineage>
        <taxon>Bacteria</taxon>
        <taxon>Pseudomonadati</taxon>
        <taxon>Bacteroidota</taxon>
        <taxon>Cytophagia</taxon>
        <taxon>Cytophagales</taxon>
        <taxon>Cytophagaceae</taxon>
        <taxon>Sporocytophaga</taxon>
    </lineage>
</organism>
<proteinExistence type="predicted"/>
<keyword evidence="4" id="KW-0145">Chemotaxis</keyword>
<dbReference type="OrthoDB" id="1524092at2"/>
<dbReference type="EMBL" id="BBLT01000003">
    <property type="protein sequence ID" value="GAL84480.1"/>
    <property type="molecule type" value="Genomic_DNA"/>
</dbReference>
<comment type="catalytic activity">
    <reaction evidence="3">
        <text>[protein]-L-glutamate 5-O-methyl ester + H2O = L-glutamyl-[protein] + methanol + H(+)</text>
        <dbReference type="Rhea" id="RHEA:23236"/>
        <dbReference type="Rhea" id="RHEA-COMP:10208"/>
        <dbReference type="Rhea" id="RHEA-COMP:10311"/>
        <dbReference type="ChEBI" id="CHEBI:15377"/>
        <dbReference type="ChEBI" id="CHEBI:15378"/>
        <dbReference type="ChEBI" id="CHEBI:17790"/>
        <dbReference type="ChEBI" id="CHEBI:29973"/>
        <dbReference type="ChEBI" id="CHEBI:82795"/>
        <dbReference type="EC" id="3.1.1.61"/>
    </reaction>
</comment>
<dbReference type="InterPro" id="IPR000673">
    <property type="entry name" value="Sig_transdc_resp-reg_Me-estase"/>
</dbReference>
<evidence type="ECO:0000256" key="1">
    <source>
        <dbReference type="ARBA" id="ARBA00022801"/>
    </source>
</evidence>
<dbReference type="GO" id="GO:0008984">
    <property type="term" value="F:protein-glutamate methylesterase activity"/>
    <property type="evidence" value="ECO:0007669"/>
    <property type="project" value="UniProtKB-EC"/>
</dbReference>
<name>A0A098LC06_9BACT</name>
<dbReference type="Gene3D" id="3.40.50.180">
    <property type="entry name" value="Methylesterase CheB, C-terminal domain"/>
    <property type="match status" value="1"/>
</dbReference>
<dbReference type="CDD" id="cd16433">
    <property type="entry name" value="CheB"/>
    <property type="match status" value="1"/>
</dbReference>
<dbReference type="PANTHER" id="PTHR42872:SF3">
    <property type="entry name" value="PROTEIN-GLUTAMATE METHYLESTERASE_PROTEIN-GLUTAMINE GLUTAMINASE 1"/>
    <property type="match status" value="1"/>
</dbReference>